<evidence type="ECO:0000256" key="6">
    <source>
        <dbReference type="ARBA" id="ARBA00023295"/>
    </source>
</evidence>
<accession>A0ABV2APE8</accession>
<dbReference type="EMBL" id="JBDODL010001212">
    <property type="protein sequence ID" value="MES1921278.1"/>
    <property type="molecule type" value="Genomic_DNA"/>
</dbReference>
<dbReference type="HAMAP" id="MF_03183">
    <property type="entry name" value="Endonuclease_III_Nth"/>
    <property type="match status" value="1"/>
</dbReference>
<dbReference type="InterPro" id="IPR003265">
    <property type="entry name" value="HhH-GPD_domain"/>
</dbReference>
<organism evidence="9 10">
    <name type="scientific">Bonamia ostreae</name>
    <dbReference type="NCBI Taxonomy" id="126728"/>
    <lineage>
        <taxon>Eukaryota</taxon>
        <taxon>Sar</taxon>
        <taxon>Rhizaria</taxon>
        <taxon>Endomyxa</taxon>
        <taxon>Ascetosporea</taxon>
        <taxon>Haplosporida</taxon>
        <taxon>Bonamia</taxon>
    </lineage>
</organism>
<comment type="caution">
    <text evidence="7">Lacks conserved residue(s) required for the propagation of feature annotation.</text>
</comment>
<evidence type="ECO:0000256" key="7">
    <source>
        <dbReference type="HAMAP-Rule" id="MF_03183"/>
    </source>
</evidence>
<evidence type="ECO:0000256" key="5">
    <source>
        <dbReference type="ARBA" id="ARBA00023239"/>
    </source>
</evidence>
<dbReference type="EC" id="4.2.99.18" evidence="7"/>
<dbReference type="InterPro" id="IPR023170">
    <property type="entry name" value="HhH_base_excis_C"/>
</dbReference>
<keyword evidence="7" id="KW-0496">Mitochondrion</keyword>
<protein>
    <recommendedName>
        <fullName evidence="7">Endonuclease III homolog</fullName>
        <ecNumber evidence="7">3.2.2.-</ecNumber>
        <ecNumber evidence="7">4.2.99.18</ecNumber>
    </recommendedName>
    <alternativeName>
        <fullName evidence="7">Bifunctional DNA N-glycosylase/DNA-(apurinic or apyrimidinic site) lyase</fullName>
        <shortName evidence="7">DNA glycosylase/AP lyase</shortName>
    </alternativeName>
</protein>
<keyword evidence="5 7" id="KW-0456">Lyase</keyword>
<evidence type="ECO:0000256" key="4">
    <source>
        <dbReference type="ARBA" id="ARBA00023204"/>
    </source>
</evidence>
<dbReference type="Gene3D" id="1.10.340.30">
    <property type="entry name" value="Hypothetical protein, domain 2"/>
    <property type="match status" value="1"/>
</dbReference>
<evidence type="ECO:0000313" key="10">
    <source>
        <dbReference type="Proteomes" id="UP001439008"/>
    </source>
</evidence>
<comment type="function">
    <text evidence="7">Bifunctional DNA N-glycosylase with associated apurinic/apyrimidinic (AP) lyase function that catalyzes the first step in base excision repair (BER), the primary repair pathway for the repair of oxidative DNA damage. The DNA N-glycosylase activity releases the damaged DNA base from DNA by cleaving the N-glycosidic bond, leaving an AP site. The AP lyase activity cleaves the phosphodiester bond 3' to the AP site by a beta-elimination. Primarily recognizes and repairs oxidative base damage of pyrimidines.</text>
</comment>
<keyword evidence="10" id="KW-1185">Reference proteome</keyword>
<keyword evidence="7" id="KW-0539">Nucleus</keyword>
<dbReference type="Pfam" id="PF00730">
    <property type="entry name" value="HhH-GPD"/>
    <property type="match status" value="1"/>
</dbReference>
<dbReference type="InterPro" id="IPR030841">
    <property type="entry name" value="NTH1"/>
</dbReference>
<dbReference type="InterPro" id="IPR000445">
    <property type="entry name" value="HhH_motif"/>
</dbReference>
<name>A0ABV2APE8_9EUKA</name>
<comment type="catalytic activity">
    <reaction evidence="7">
        <text>2'-deoxyribonucleotide-(2'-deoxyribose 5'-phosphate)-2'-deoxyribonucleotide-DNA = a 3'-end 2'-deoxyribonucleotide-(2,3-dehydro-2,3-deoxyribose 5'-phosphate)-DNA + a 5'-end 5'-phospho-2'-deoxyribonucleoside-DNA + H(+)</text>
        <dbReference type="Rhea" id="RHEA:66592"/>
        <dbReference type="Rhea" id="RHEA-COMP:13180"/>
        <dbReference type="Rhea" id="RHEA-COMP:16897"/>
        <dbReference type="Rhea" id="RHEA-COMP:17067"/>
        <dbReference type="ChEBI" id="CHEBI:15378"/>
        <dbReference type="ChEBI" id="CHEBI:136412"/>
        <dbReference type="ChEBI" id="CHEBI:157695"/>
        <dbReference type="ChEBI" id="CHEBI:167181"/>
        <dbReference type="EC" id="4.2.99.18"/>
    </reaction>
</comment>
<proteinExistence type="inferred from homology"/>
<evidence type="ECO:0000313" key="9">
    <source>
        <dbReference type="EMBL" id="MES1921278.1"/>
    </source>
</evidence>
<keyword evidence="2 7" id="KW-0227">DNA damage</keyword>
<dbReference type="SUPFAM" id="SSF48150">
    <property type="entry name" value="DNA-glycosylase"/>
    <property type="match status" value="1"/>
</dbReference>
<dbReference type="PANTHER" id="PTHR43286">
    <property type="entry name" value="ENDONUCLEASE III-LIKE PROTEIN 1"/>
    <property type="match status" value="1"/>
</dbReference>
<gene>
    <name evidence="7 9" type="primary">NTH1</name>
    <name evidence="9" type="ORF">MHBO_002831</name>
</gene>
<keyword evidence="6 7" id="KW-0326">Glycosidase</keyword>
<feature type="domain" description="HhH-GPD" evidence="8">
    <location>
        <begin position="95"/>
        <end position="246"/>
    </location>
</feature>
<evidence type="ECO:0000256" key="2">
    <source>
        <dbReference type="ARBA" id="ARBA00022763"/>
    </source>
</evidence>
<dbReference type="Pfam" id="PF00633">
    <property type="entry name" value="HHH"/>
    <property type="match status" value="1"/>
</dbReference>
<evidence type="ECO:0000256" key="3">
    <source>
        <dbReference type="ARBA" id="ARBA00022801"/>
    </source>
</evidence>
<dbReference type="GO" id="GO:0140078">
    <property type="term" value="F:class I DNA-(apurinic or apyrimidinic site) endonuclease activity"/>
    <property type="evidence" value="ECO:0007669"/>
    <property type="project" value="UniProtKB-EC"/>
</dbReference>
<keyword evidence="4 7" id="KW-0234">DNA repair</keyword>
<evidence type="ECO:0000259" key="8">
    <source>
        <dbReference type="SMART" id="SM00478"/>
    </source>
</evidence>
<comment type="similarity">
    <text evidence="1 7">Belongs to the Nth/MutY family.</text>
</comment>
<keyword evidence="3 7" id="KW-0378">Hydrolase</keyword>
<reference evidence="9 10" key="1">
    <citation type="journal article" date="2024" name="BMC Biol.">
        <title>Comparative genomics of Ascetosporea gives new insight into the evolutionary basis for animal parasitism in Rhizaria.</title>
        <authorList>
            <person name="Hiltunen Thoren M."/>
            <person name="Onut-Brannstrom I."/>
            <person name="Alfjorden A."/>
            <person name="Peckova H."/>
            <person name="Swords F."/>
            <person name="Hooper C."/>
            <person name="Holzer A.S."/>
            <person name="Bass D."/>
            <person name="Burki F."/>
        </authorList>
    </citation>
    <scope>NUCLEOTIDE SEQUENCE [LARGE SCALE GENOMIC DNA]</scope>
    <source>
        <strain evidence="9">20-A016</strain>
    </source>
</reference>
<dbReference type="Gene3D" id="1.10.1670.10">
    <property type="entry name" value="Helix-hairpin-Helix base-excision DNA repair enzymes (C-terminal)"/>
    <property type="match status" value="1"/>
</dbReference>
<dbReference type="InterPro" id="IPR011257">
    <property type="entry name" value="DNA_glycosylase"/>
</dbReference>
<dbReference type="Proteomes" id="UP001439008">
    <property type="component" value="Unassembled WGS sequence"/>
</dbReference>
<comment type="subcellular location">
    <subcellularLocation>
        <location evidence="7">Nucleus</location>
    </subcellularLocation>
    <subcellularLocation>
        <location evidence="7">Mitochondrion</location>
    </subcellularLocation>
</comment>
<dbReference type="SMART" id="SM00478">
    <property type="entry name" value="ENDO3c"/>
    <property type="match status" value="1"/>
</dbReference>
<evidence type="ECO:0000256" key="1">
    <source>
        <dbReference type="ARBA" id="ARBA00008343"/>
    </source>
</evidence>
<dbReference type="EC" id="3.2.2.-" evidence="7"/>
<comment type="caution">
    <text evidence="9">The sequence shown here is derived from an EMBL/GenBank/DDBJ whole genome shotgun (WGS) entry which is preliminary data.</text>
</comment>
<dbReference type="PANTHER" id="PTHR43286:SF1">
    <property type="entry name" value="ENDONUCLEASE III-LIKE PROTEIN 1"/>
    <property type="match status" value="1"/>
</dbReference>
<dbReference type="CDD" id="cd00056">
    <property type="entry name" value="ENDO3c"/>
    <property type="match status" value="1"/>
</dbReference>
<sequence>MRNTKSKLLQKQAFKCKPLKRKAINDFGTKKILKFGKSAKNQPENWIKVYKNIAQMRINGCAAEADVDIEGCSSTFDKTESRKVQRFQILVSLMLSSQTKDSITAQAMSNLKRNLENGLNLESVLGSDVLRIEKEISKVGFYKKKAMYIKEAAERIKTDFSGDIPKNVEDLCSLKGVGEKMAYLAMQVAWNKVVGIGVDVHVNRISNRLGWSNKKHPNKTRKELEKWLPFELWGHINHLLVGFGQKVCFAKKPNCHLCTVKDLCTLGKNIK</sequence>